<evidence type="ECO:0000313" key="4">
    <source>
        <dbReference type="Proteomes" id="UP000235388"/>
    </source>
</evidence>
<evidence type="ECO:0000313" key="3">
    <source>
        <dbReference type="EMBL" id="PLW25303.1"/>
    </source>
</evidence>
<feature type="region of interest" description="Disordered" evidence="1">
    <location>
        <begin position="47"/>
        <end position="72"/>
    </location>
</feature>
<dbReference type="STRING" id="200324.A0A2N5TIH7"/>
<dbReference type="SUPFAM" id="SSF50182">
    <property type="entry name" value="Sm-like ribonucleoproteins"/>
    <property type="match status" value="1"/>
</dbReference>
<gene>
    <name evidence="3" type="ORF">PCANC_27230</name>
</gene>
<sequence>MGHRELDQLRGLLGESVRVEIEDGRRFSGVFVCVDEAANVVLDEAIESMPAHHHHHHHHHHHPTSPSPPSRQLGLIQVPLRHIVRMLAPVRLIPTQPSIPPDLLSAP</sequence>
<feature type="domain" description="Sm" evidence="2">
    <location>
        <begin position="7"/>
        <end position="88"/>
    </location>
</feature>
<comment type="caution">
    <text evidence="3">The sequence shown here is derived from an EMBL/GenBank/DDBJ whole genome shotgun (WGS) entry which is preliminary data.</text>
</comment>
<dbReference type="CDD" id="cd06168">
    <property type="entry name" value="LSMD1"/>
    <property type="match status" value="1"/>
</dbReference>
<dbReference type="EMBL" id="PGCJ01000630">
    <property type="protein sequence ID" value="PLW25303.1"/>
    <property type="molecule type" value="Genomic_DNA"/>
</dbReference>
<dbReference type="GO" id="GO:0031417">
    <property type="term" value="C:NatC complex"/>
    <property type="evidence" value="ECO:0007669"/>
    <property type="project" value="InterPro"/>
</dbReference>
<dbReference type="InterPro" id="IPR050914">
    <property type="entry name" value="snRNP_SmB/NAA38-like"/>
</dbReference>
<dbReference type="PANTHER" id="PTHR10701:SF5">
    <property type="entry name" value="N-ALPHA-ACETYLTRANSFERASE 38, NATC AUXILIARY SUBUNIT"/>
    <property type="match status" value="1"/>
</dbReference>
<evidence type="ECO:0000256" key="1">
    <source>
        <dbReference type="SAM" id="MobiDB-lite"/>
    </source>
</evidence>
<protein>
    <recommendedName>
        <fullName evidence="2">Sm domain-containing protein</fullName>
    </recommendedName>
</protein>
<name>A0A2N5TIH7_9BASI</name>
<dbReference type="Proteomes" id="UP000235388">
    <property type="component" value="Unassembled WGS sequence"/>
</dbReference>
<dbReference type="Pfam" id="PF01423">
    <property type="entry name" value="LSM"/>
    <property type="match status" value="1"/>
</dbReference>
<dbReference type="InterPro" id="IPR034110">
    <property type="entry name" value="LSMD1_Sm"/>
</dbReference>
<dbReference type="InterPro" id="IPR010920">
    <property type="entry name" value="LSM_dom_sf"/>
</dbReference>
<dbReference type="Gene3D" id="2.30.30.100">
    <property type="match status" value="1"/>
</dbReference>
<reference evidence="3 4" key="1">
    <citation type="submission" date="2017-11" db="EMBL/GenBank/DDBJ databases">
        <title>De novo assembly and phasing of dikaryotic genomes from two isolates of Puccinia coronata f. sp. avenae, the causal agent of oat crown rust.</title>
        <authorList>
            <person name="Miller M.E."/>
            <person name="Zhang Y."/>
            <person name="Omidvar V."/>
            <person name="Sperschneider J."/>
            <person name="Schwessinger B."/>
            <person name="Raley C."/>
            <person name="Palmer J.M."/>
            <person name="Garnica D."/>
            <person name="Upadhyaya N."/>
            <person name="Rathjen J."/>
            <person name="Taylor J.M."/>
            <person name="Park R.F."/>
            <person name="Dodds P.N."/>
            <person name="Hirsch C.D."/>
            <person name="Kianian S.F."/>
            <person name="Figueroa M."/>
        </authorList>
    </citation>
    <scope>NUCLEOTIDE SEQUENCE [LARGE SCALE GENOMIC DNA]</scope>
    <source>
        <strain evidence="3">12NC29</strain>
    </source>
</reference>
<evidence type="ECO:0000259" key="2">
    <source>
        <dbReference type="SMART" id="SM00651"/>
    </source>
</evidence>
<dbReference type="PANTHER" id="PTHR10701">
    <property type="entry name" value="SMALL NUCLEAR RIBONUCLEOPROTEIN-ASSOCIATED PROTEIN B AND N"/>
    <property type="match status" value="1"/>
</dbReference>
<dbReference type="AlphaFoldDB" id="A0A2N5TIH7"/>
<keyword evidence="4" id="KW-1185">Reference proteome</keyword>
<dbReference type="OrthoDB" id="368909at2759"/>
<proteinExistence type="predicted"/>
<dbReference type="SMART" id="SM00651">
    <property type="entry name" value="Sm"/>
    <property type="match status" value="1"/>
</dbReference>
<dbReference type="InterPro" id="IPR001163">
    <property type="entry name" value="Sm_dom_euk/arc"/>
</dbReference>
<accession>A0A2N5TIH7</accession>
<feature type="compositionally biased region" description="Basic residues" evidence="1">
    <location>
        <begin position="51"/>
        <end position="63"/>
    </location>
</feature>
<organism evidence="3 4">
    <name type="scientific">Puccinia coronata f. sp. avenae</name>
    <dbReference type="NCBI Taxonomy" id="200324"/>
    <lineage>
        <taxon>Eukaryota</taxon>
        <taxon>Fungi</taxon>
        <taxon>Dikarya</taxon>
        <taxon>Basidiomycota</taxon>
        <taxon>Pucciniomycotina</taxon>
        <taxon>Pucciniomycetes</taxon>
        <taxon>Pucciniales</taxon>
        <taxon>Pucciniaceae</taxon>
        <taxon>Puccinia</taxon>
    </lineage>
</organism>